<feature type="transmembrane region" description="Helical" evidence="1">
    <location>
        <begin position="348"/>
        <end position="370"/>
    </location>
</feature>
<evidence type="ECO:0000313" key="5">
    <source>
        <dbReference type="Proteomes" id="UP000199820"/>
    </source>
</evidence>
<dbReference type="eggNOG" id="COG4666">
    <property type="taxonomic scope" value="Bacteria"/>
</dbReference>
<dbReference type="EMBL" id="FOZC01000018">
    <property type="protein sequence ID" value="SFR89808.1"/>
    <property type="molecule type" value="Genomic_DNA"/>
</dbReference>
<dbReference type="AlphaFoldDB" id="A0A1I6KFI9"/>
<feature type="transmembrane region" description="Helical" evidence="1">
    <location>
        <begin position="320"/>
        <end position="341"/>
    </location>
</feature>
<dbReference type="Proteomes" id="UP000214760">
    <property type="component" value="Unassembled WGS sequence"/>
</dbReference>
<accession>A0A1I6KFI9</accession>
<organism evidence="4 6">
    <name type="scientific">[Clostridium] aminophilum</name>
    <dbReference type="NCBI Taxonomy" id="1526"/>
    <lineage>
        <taxon>Bacteria</taxon>
        <taxon>Bacillati</taxon>
        <taxon>Bacillota</taxon>
        <taxon>Clostridia</taxon>
        <taxon>Lachnospirales</taxon>
        <taxon>Lachnospiraceae</taxon>
    </lineage>
</organism>
<proteinExistence type="predicted"/>
<evidence type="ECO:0000313" key="6">
    <source>
        <dbReference type="Proteomes" id="UP000214760"/>
    </source>
</evidence>
<gene>
    <name evidence="4" type="ORF">SAMN02910262_02503</name>
    <name evidence="3" type="ORF">SAMN04487771_102412</name>
</gene>
<keyword evidence="5" id="KW-1185">Reference proteome</keyword>
<dbReference type="STRING" id="1526.SAMN02910262_02503"/>
<keyword evidence="1" id="KW-0812">Transmembrane</keyword>
<feature type="transmembrane region" description="Helical" evidence="1">
    <location>
        <begin position="250"/>
        <end position="267"/>
    </location>
</feature>
<reference evidence="5 6" key="1">
    <citation type="submission" date="2016-10" db="EMBL/GenBank/DDBJ databases">
        <authorList>
            <person name="de Groot N.N."/>
        </authorList>
    </citation>
    <scope>NUCLEOTIDE SEQUENCE [LARGE SCALE GENOMIC DNA]</scope>
    <source>
        <strain evidence="4 6">F</strain>
        <strain evidence="3 5">KH1P1</strain>
    </source>
</reference>
<evidence type="ECO:0000259" key="2">
    <source>
        <dbReference type="Pfam" id="PF06808"/>
    </source>
</evidence>
<dbReference type="RefSeq" id="WP_031474301.1">
    <property type="nucleotide sequence ID" value="NZ_FOIL01000024.1"/>
</dbReference>
<name>A0A1I6KFI9_9FIRM</name>
<evidence type="ECO:0000256" key="1">
    <source>
        <dbReference type="SAM" id="Phobius"/>
    </source>
</evidence>
<dbReference type="InterPro" id="IPR010656">
    <property type="entry name" value="DctM"/>
</dbReference>
<feature type="domain" description="TRAP C4-dicarboxylate transport system permease DctM subunit" evidence="2">
    <location>
        <begin position="15"/>
        <end position="414"/>
    </location>
</feature>
<feature type="transmembrane region" description="Helical" evidence="1">
    <location>
        <begin position="405"/>
        <end position="425"/>
    </location>
</feature>
<dbReference type="Pfam" id="PF06808">
    <property type="entry name" value="DctM"/>
    <property type="match status" value="1"/>
</dbReference>
<dbReference type="Proteomes" id="UP000199820">
    <property type="component" value="Unassembled WGS sequence"/>
</dbReference>
<evidence type="ECO:0000313" key="3">
    <source>
        <dbReference type="EMBL" id="SET54580.1"/>
    </source>
</evidence>
<protein>
    <submittedName>
        <fullName evidence="4">TRAP-type C4-dicarboxylate transport system, large permease component</fullName>
    </submittedName>
</protein>
<feature type="transmembrane region" description="Helical" evidence="1">
    <location>
        <begin position="7"/>
        <end position="36"/>
    </location>
</feature>
<dbReference type="OrthoDB" id="9429464at2"/>
<keyword evidence="1" id="KW-1133">Transmembrane helix</keyword>
<feature type="transmembrane region" description="Helical" evidence="1">
    <location>
        <begin position="56"/>
        <end position="75"/>
    </location>
</feature>
<feature type="transmembrane region" description="Helical" evidence="1">
    <location>
        <begin position="279"/>
        <end position="300"/>
    </location>
</feature>
<evidence type="ECO:0000313" key="4">
    <source>
        <dbReference type="EMBL" id="SFR89808.1"/>
    </source>
</evidence>
<feature type="transmembrane region" description="Helical" evidence="1">
    <location>
        <begin position="225"/>
        <end position="244"/>
    </location>
</feature>
<sequence length="428" mass="44979">MTGYLITFLIMLGVFMIGCFAFKLPVGVSMLLAAVLGALEGGLGIDGIRMMVEGEFGYVDTILTIGTAMIFMKVFEDSGALDALSSLIIEKFHKVPAVLLILIMLIIMFPGMITGSSTAAVLSAGSIMAPVLTLMGIDAVTAGSIIAVGALLGMIAPPVNTAALIICAGIDVPYVGFEGPLALLTFPLAVLFVLMLGWKQAKNIDYEKLKPALVKQDEVRKQYGFRIYVPLFVLVILMILFKVVKIGEDIGMPLMFLLSAISGLFTGKKINVLESVPAAIRTAAPVMGILMGVGMFIEVMTATGVRGLIVTSCLRIPSSLWLLACCISIPLFGAVSSYGACSVLGVPFAYIYASLLGGNAVVVLAAISLIASVGDMMPPTALAGLFAAQVVGVKDYTKILKKCIIPIVILLVYAAFVLANSKMIAGLF</sequence>
<feature type="transmembrane region" description="Helical" evidence="1">
    <location>
        <begin position="181"/>
        <end position="198"/>
    </location>
</feature>
<dbReference type="EMBL" id="FOIL01000024">
    <property type="protein sequence ID" value="SET54580.1"/>
    <property type="molecule type" value="Genomic_DNA"/>
</dbReference>
<keyword evidence="1" id="KW-0472">Membrane</keyword>
<feature type="transmembrane region" description="Helical" evidence="1">
    <location>
        <begin position="376"/>
        <end position="393"/>
    </location>
</feature>
<feature type="transmembrane region" description="Helical" evidence="1">
    <location>
        <begin position="95"/>
        <end position="115"/>
    </location>
</feature>